<protein>
    <submittedName>
        <fullName evidence="2">Uncharacterized protein</fullName>
    </submittedName>
</protein>
<organism evidence="2 3">
    <name type="scientific">Stephania cephalantha</name>
    <dbReference type="NCBI Taxonomy" id="152367"/>
    <lineage>
        <taxon>Eukaryota</taxon>
        <taxon>Viridiplantae</taxon>
        <taxon>Streptophyta</taxon>
        <taxon>Embryophyta</taxon>
        <taxon>Tracheophyta</taxon>
        <taxon>Spermatophyta</taxon>
        <taxon>Magnoliopsida</taxon>
        <taxon>Ranunculales</taxon>
        <taxon>Menispermaceae</taxon>
        <taxon>Menispermoideae</taxon>
        <taxon>Cissampelideae</taxon>
        <taxon>Stephania</taxon>
    </lineage>
</organism>
<feature type="region of interest" description="Disordered" evidence="1">
    <location>
        <begin position="1"/>
        <end position="118"/>
    </location>
</feature>
<dbReference type="AlphaFoldDB" id="A0AAP0Q746"/>
<comment type="caution">
    <text evidence="2">The sequence shown here is derived from an EMBL/GenBank/DDBJ whole genome shotgun (WGS) entry which is preliminary data.</text>
</comment>
<evidence type="ECO:0000313" key="3">
    <source>
        <dbReference type="Proteomes" id="UP001419268"/>
    </source>
</evidence>
<dbReference type="Proteomes" id="UP001419268">
    <property type="component" value="Unassembled WGS sequence"/>
</dbReference>
<feature type="compositionally biased region" description="Basic residues" evidence="1">
    <location>
        <begin position="98"/>
        <end position="111"/>
    </location>
</feature>
<name>A0AAP0Q746_9MAGN</name>
<feature type="compositionally biased region" description="Basic and acidic residues" evidence="1">
    <location>
        <begin position="63"/>
        <end position="76"/>
    </location>
</feature>
<feature type="compositionally biased region" description="Polar residues" evidence="1">
    <location>
        <begin position="44"/>
        <end position="53"/>
    </location>
</feature>
<proteinExistence type="predicted"/>
<evidence type="ECO:0000313" key="2">
    <source>
        <dbReference type="EMBL" id="KAK9165656.1"/>
    </source>
</evidence>
<feature type="compositionally biased region" description="Basic and acidic residues" evidence="1">
    <location>
        <begin position="1"/>
        <end position="12"/>
    </location>
</feature>
<evidence type="ECO:0000256" key="1">
    <source>
        <dbReference type="SAM" id="MobiDB-lite"/>
    </source>
</evidence>
<reference evidence="2 3" key="1">
    <citation type="submission" date="2024-01" db="EMBL/GenBank/DDBJ databases">
        <title>Genome assemblies of Stephania.</title>
        <authorList>
            <person name="Yang L."/>
        </authorList>
    </citation>
    <scope>NUCLEOTIDE SEQUENCE [LARGE SCALE GENOMIC DNA]</scope>
    <source>
        <strain evidence="2">JXDWG</strain>
        <tissue evidence="2">Leaf</tissue>
    </source>
</reference>
<gene>
    <name evidence="2" type="ORF">Scep_000847</name>
</gene>
<keyword evidence="3" id="KW-1185">Reference proteome</keyword>
<sequence>MRTTQMERRRGAVVDQRGRRRSGEPPDGDAMVGATLGSDAGDQQDATSANSSDFGEPPTRTTSEWRDRFIKRDGTGSEKQSGGGSRWRRFASVDTRAGVRRRGSSSSKAKKPILGDFL</sequence>
<accession>A0AAP0Q746</accession>
<dbReference type="EMBL" id="JBBNAG010000001">
    <property type="protein sequence ID" value="KAK9165656.1"/>
    <property type="molecule type" value="Genomic_DNA"/>
</dbReference>